<feature type="region of interest" description="Disordered" evidence="1">
    <location>
        <begin position="31"/>
        <end position="52"/>
    </location>
</feature>
<gene>
    <name evidence="2" type="ORF">PH603_00390</name>
</gene>
<evidence type="ECO:0000256" key="1">
    <source>
        <dbReference type="SAM" id="MobiDB-lite"/>
    </source>
</evidence>
<dbReference type="KEGG" id="gso:PH603_00390"/>
<dbReference type="RefSeq" id="WP_289503934.1">
    <property type="nucleotide sequence ID" value="NZ_CP116805.1"/>
</dbReference>
<accession>A0AAE9XTS1</accession>
<organism evidence="2 3">
    <name type="scientific">Gimibacter soli</name>
    <dbReference type="NCBI Taxonomy" id="3024400"/>
    <lineage>
        <taxon>Bacteria</taxon>
        <taxon>Pseudomonadati</taxon>
        <taxon>Pseudomonadota</taxon>
        <taxon>Alphaproteobacteria</taxon>
        <taxon>Kordiimonadales</taxon>
        <taxon>Temperatibacteraceae</taxon>
        <taxon>Gimibacter</taxon>
    </lineage>
</organism>
<keyword evidence="3" id="KW-1185">Reference proteome</keyword>
<evidence type="ECO:0000313" key="2">
    <source>
        <dbReference type="EMBL" id="WCL54215.1"/>
    </source>
</evidence>
<dbReference type="AlphaFoldDB" id="A0AAE9XTS1"/>
<dbReference type="EMBL" id="CP116805">
    <property type="protein sequence ID" value="WCL54215.1"/>
    <property type="molecule type" value="Genomic_DNA"/>
</dbReference>
<evidence type="ECO:0000313" key="3">
    <source>
        <dbReference type="Proteomes" id="UP001217500"/>
    </source>
</evidence>
<dbReference type="Proteomes" id="UP001217500">
    <property type="component" value="Chromosome"/>
</dbReference>
<proteinExistence type="predicted"/>
<reference evidence="2" key="1">
    <citation type="submission" date="2023-01" db="EMBL/GenBank/DDBJ databases">
        <title>The genome sequence of Kordiimonadaceae bacterium 6D33.</title>
        <authorList>
            <person name="Liu Y."/>
        </authorList>
    </citation>
    <scope>NUCLEOTIDE SEQUENCE</scope>
    <source>
        <strain evidence="2">6D33</strain>
    </source>
</reference>
<name>A0AAE9XTS1_9PROT</name>
<sequence>MNKLMTLTPALKAAHRLDRDLATLTAVFGSTRRSAPRRETATAGMGLLGARS</sequence>
<protein>
    <submittedName>
        <fullName evidence="2">Uncharacterized protein</fullName>
    </submittedName>
</protein>